<name>A0A835FG29_9POAL</name>
<dbReference type="Proteomes" id="UP000636709">
    <property type="component" value="Unassembled WGS sequence"/>
</dbReference>
<dbReference type="AlphaFoldDB" id="A0A835FG29"/>
<proteinExistence type="predicted"/>
<evidence type="ECO:0000313" key="2">
    <source>
        <dbReference type="Proteomes" id="UP000636709"/>
    </source>
</evidence>
<keyword evidence="2" id="KW-1185">Reference proteome</keyword>
<comment type="caution">
    <text evidence="1">The sequence shown here is derived from an EMBL/GenBank/DDBJ whole genome shotgun (WGS) entry which is preliminary data.</text>
</comment>
<organism evidence="1 2">
    <name type="scientific">Digitaria exilis</name>
    <dbReference type="NCBI Taxonomy" id="1010633"/>
    <lineage>
        <taxon>Eukaryota</taxon>
        <taxon>Viridiplantae</taxon>
        <taxon>Streptophyta</taxon>
        <taxon>Embryophyta</taxon>
        <taxon>Tracheophyta</taxon>
        <taxon>Spermatophyta</taxon>
        <taxon>Magnoliopsida</taxon>
        <taxon>Liliopsida</taxon>
        <taxon>Poales</taxon>
        <taxon>Poaceae</taxon>
        <taxon>PACMAD clade</taxon>
        <taxon>Panicoideae</taxon>
        <taxon>Panicodae</taxon>
        <taxon>Paniceae</taxon>
        <taxon>Anthephorinae</taxon>
        <taxon>Digitaria</taxon>
    </lineage>
</organism>
<accession>A0A835FG29</accession>
<evidence type="ECO:0000313" key="1">
    <source>
        <dbReference type="EMBL" id="KAF8753586.1"/>
    </source>
</evidence>
<protein>
    <submittedName>
        <fullName evidence="1">Uncharacterized protein</fullName>
    </submittedName>
</protein>
<reference evidence="1" key="1">
    <citation type="submission" date="2020-07" db="EMBL/GenBank/DDBJ databases">
        <title>Genome sequence and genetic diversity analysis of an under-domesticated orphan crop, white fonio (Digitaria exilis).</title>
        <authorList>
            <person name="Bennetzen J.L."/>
            <person name="Chen S."/>
            <person name="Ma X."/>
            <person name="Wang X."/>
            <person name="Yssel A.E.J."/>
            <person name="Chaluvadi S.R."/>
            <person name="Johnson M."/>
            <person name="Gangashetty P."/>
            <person name="Hamidou F."/>
            <person name="Sanogo M.D."/>
            <person name="Zwaenepoel A."/>
            <person name="Wallace J."/>
            <person name="Van De Peer Y."/>
            <person name="Van Deynze A."/>
        </authorList>
    </citation>
    <scope>NUCLEOTIDE SEQUENCE</scope>
    <source>
        <tissue evidence="1">Leaves</tissue>
    </source>
</reference>
<dbReference type="EMBL" id="JACEFO010000904">
    <property type="protein sequence ID" value="KAF8753586.1"/>
    <property type="molecule type" value="Genomic_DNA"/>
</dbReference>
<gene>
    <name evidence="1" type="ORF">HU200_011621</name>
</gene>
<dbReference type="OrthoDB" id="696485at2759"/>
<sequence>MIIAARAAFGNAIFREIVIVASWSIWKHRNNIIFNGESLSFNKWRLCFFQEMSLILKS</sequence>